<organism evidence="1 2">
    <name type="scientific">Coemansia helicoidea</name>
    <dbReference type="NCBI Taxonomy" id="1286919"/>
    <lineage>
        <taxon>Eukaryota</taxon>
        <taxon>Fungi</taxon>
        <taxon>Fungi incertae sedis</taxon>
        <taxon>Zoopagomycota</taxon>
        <taxon>Kickxellomycotina</taxon>
        <taxon>Kickxellomycetes</taxon>
        <taxon>Kickxellales</taxon>
        <taxon>Kickxellaceae</taxon>
        <taxon>Coemansia</taxon>
    </lineage>
</organism>
<dbReference type="Proteomes" id="UP001140087">
    <property type="component" value="Unassembled WGS sequence"/>
</dbReference>
<keyword evidence="2" id="KW-1185">Reference proteome</keyword>
<proteinExistence type="predicted"/>
<reference evidence="1" key="1">
    <citation type="submission" date="2022-07" db="EMBL/GenBank/DDBJ databases">
        <title>Phylogenomic reconstructions and comparative analyses of Kickxellomycotina fungi.</title>
        <authorList>
            <person name="Reynolds N.K."/>
            <person name="Stajich J.E."/>
            <person name="Barry K."/>
            <person name="Grigoriev I.V."/>
            <person name="Crous P."/>
            <person name="Smith M.E."/>
        </authorList>
    </citation>
    <scope>NUCLEOTIDE SEQUENCE</scope>
    <source>
        <strain evidence="1">BCRC 34780</strain>
    </source>
</reference>
<feature type="non-terminal residue" evidence="1">
    <location>
        <position position="453"/>
    </location>
</feature>
<sequence length="453" mass="46820">MAAIATATSQTTADTIGRADNERGETGAHSSRSPELRGSWASLVDAYMESGSGGPANDAYMESGGGGPANDACTSAASDADADADANASAASALRPVQRLRGASVHGFSPSDLADVLVGTVRRLEDDHTLLQHKRWSVVKELSITEAHYLQDLLLLKAVFYEPLTAGPGGARLRPEDAQLIFGNLDQVIECARSLVEYLTVATVYEASRCAILGDEAPRSSNPAPRSSTSSARTTPTPSSSTLRGIGGGATASADGGAKPGPSAKLQWLGTSRPASQPHAVRVDAGNTSELRNSAWADISIAQAFLLTSQRMEHVYAQYCQNFAAASRRIIELKHTAAAVATAAAVSTATPLTPLTADCPPPTSSPMADHLRGWLAVGGSGTHASGYSSPMAGIGAVFADAGASDAQPDPDGPDTVYAATVYQHITSQALCLAGKTTSWDLPSLLIKPVQRIL</sequence>
<evidence type="ECO:0000313" key="2">
    <source>
        <dbReference type="Proteomes" id="UP001140087"/>
    </source>
</evidence>
<protein>
    <submittedName>
        <fullName evidence="1">Uncharacterized protein</fullName>
    </submittedName>
</protein>
<dbReference type="EMBL" id="JANBUN010002920">
    <property type="protein sequence ID" value="KAJ2793322.1"/>
    <property type="molecule type" value="Genomic_DNA"/>
</dbReference>
<comment type="caution">
    <text evidence="1">The sequence shown here is derived from an EMBL/GenBank/DDBJ whole genome shotgun (WGS) entry which is preliminary data.</text>
</comment>
<evidence type="ECO:0000313" key="1">
    <source>
        <dbReference type="EMBL" id="KAJ2793322.1"/>
    </source>
</evidence>
<name>A0ACC1KQP7_9FUNG</name>
<gene>
    <name evidence="1" type="ORF">H4R21_005944</name>
</gene>
<accession>A0ACC1KQP7</accession>